<evidence type="ECO:0000313" key="1">
    <source>
        <dbReference type="EMBL" id="BAA89406.1"/>
    </source>
</evidence>
<keyword evidence="1" id="KW-0614">Plasmid</keyword>
<protein>
    <submittedName>
        <fullName evidence="1">Replication protein</fullName>
    </submittedName>
</protein>
<dbReference type="AlphaFoldDB" id="Q9RHL0"/>
<accession>Q9RHL0</accession>
<gene>
    <name evidence="1" type="primary">repA</name>
</gene>
<dbReference type="Pfam" id="PF04796">
    <property type="entry name" value="RepA_C"/>
    <property type="match status" value="1"/>
</dbReference>
<organism evidence="1">
    <name type="scientific">Rhodopseudomonas palustris</name>
    <dbReference type="NCBI Taxonomy" id="1076"/>
    <lineage>
        <taxon>Bacteria</taxon>
        <taxon>Pseudomonadati</taxon>
        <taxon>Pseudomonadota</taxon>
        <taxon>Alphaproteobacteria</taxon>
        <taxon>Hyphomicrobiales</taxon>
        <taxon>Nitrobacteraceae</taxon>
        <taxon>Rhodopseudomonas</taxon>
    </lineage>
</organism>
<reference evidence="1" key="1">
    <citation type="journal article" date="2000" name="Appl. Environ. Microbiol.">
        <title>Sequence analysis of the cryptic plasmid pMG101 from Rhodopseudomonas palustris and construction of stable cloning vectors.</title>
        <authorList>
            <person name="Inui M."/>
            <person name="Roh J.H."/>
            <person name="Zahn K."/>
            <person name="Yukawa H."/>
        </authorList>
    </citation>
    <scope>NUCLEOTIDE SEQUENCE</scope>
    <source>
        <strain evidence="1">S55</strain>
        <plasmid evidence="1">pMG101</plasmid>
    </source>
</reference>
<geneLocation type="plasmid" evidence="1">
    <name>pMG101</name>
</geneLocation>
<proteinExistence type="predicted"/>
<dbReference type="EMBL" id="AB031076">
    <property type="protein sequence ID" value="BAA89406.1"/>
    <property type="molecule type" value="Genomic_DNA"/>
</dbReference>
<name>Q9RHL0_RHOPL</name>
<dbReference type="InterPro" id="IPR006881">
    <property type="entry name" value="RepA_C"/>
</dbReference>
<sequence length="298" mass="33844">MPRERRRRSIIREVIENSPPSPADVRHLHSVLAVCGMPYDRQPLEVREFERKQGNMALDLSAGFLRDGEGKKILQPLPFGPKARLVMMHLCSEAIRQKTPTIEIAESFTAFVREMGFSDSGGRKGPLTAFKEQINALAACTMRVSVWDGVRAKTKTVNPFDEVEVWLPPHLDQRSLWPSTVTFNPVFFESLQQRALPLNANAVRAFAGSARKLDLYFWLGYRLHNIRHPVTMSWKALSEQFGQGFTRPRAFRAQLIEELTHIKEVLPKLPLKLTQYGISIEPADPAVLALPAIRVRKK</sequence>